<dbReference type="GO" id="GO:0050660">
    <property type="term" value="F:flavin adenine dinucleotide binding"/>
    <property type="evidence" value="ECO:0007669"/>
    <property type="project" value="InterPro"/>
</dbReference>
<dbReference type="InterPro" id="IPR036188">
    <property type="entry name" value="FAD/NAD-bd_sf"/>
</dbReference>
<dbReference type="Gene3D" id="3.50.50.60">
    <property type="entry name" value="FAD/NAD(P)-binding domain"/>
    <property type="match status" value="3"/>
</dbReference>
<comment type="caution">
    <text evidence="8">The sequence shown here is derived from an EMBL/GenBank/DDBJ whole genome shotgun (WGS) entry which is preliminary data.</text>
</comment>
<proteinExistence type="inferred from homology"/>
<dbReference type="InterPro" id="IPR000172">
    <property type="entry name" value="GMC_OxRdtase_N"/>
</dbReference>
<reference evidence="8" key="2">
    <citation type="submission" date="2020-06" db="EMBL/GenBank/DDBJ databases">
        <authorList>
            <person name="Sheffer M."/>
        </authorList>
    </citation>
    <scope>NUCLEOTIDE SEQUENCE</scope>
</reference>
<evidence type="ECO:0000313" key="8">
    <source>
        <dbReference type="EMBL" id="KAF8782618.1"/>
    </source>
</evidence>
<evidence type="ECO:0000256" key="1">
    <source>
        <dbReference type="ARBA" id="ARBA00001974"/>
    </source>
</evidence>
<evidence type="ECO:0000256" key="2">
    <source>
        <dbReference type="ARBA" id="ARBA00010790"/>
    </source>
</evidence>
<evidence type="ECO:0000256" key="3">
    <source>
        <dbReference type="ARBA" id="ARBA00022630"/>
    </source>
</evidence>
<dbReference type="Pfam" id="PF05199">
    <property type="entry name" value="GMC_oxred_C"/>
    <property type="match status" value="1"/>
</dbReference>
<dbReference type="EMBL" id="JABXBU010001863">
    <property type="protein sequence ID" value="KAF8782618.1"/>
    <property type="molecule type" value="Genomic_DNA"/>
</dbReference>
<comment type="similarity">
    <text evidence="2 6">Belongs to the GMC oxidoreductase family.</text>
</comment>
<dbReference type="Proteomes" id="UP000807504">
    <property type="component" value="Unassembled WGS sequence"/>
</dbReference>
<keyword evidence="3 6" id="KW-0285">Flavoprotein</keyword>
<keyword evidence="4 5" id="KW-0274">FAD</keyword>
<evidence type="ECO:0000256" key="4">
    <source>
        <dbReference type="ARBA" id="ARBA00022827"/>
    </source>
</evidence>
<gene>
    <name evidence="8" type="ORF">HNY73_012882</name>
</gene>
<feature type="binding site" evidence="5">
    <location>
        <position position="317"/>
    </location>
    <ligand>
        <name>FAD</name>
        <dbReference type="ChEBI" id="CHEBI:57692"/>
    </ligand>
</feature>
<accession>A0A8T0F133</accession>
<dbReference type="GO" id="GO:0016614">
    <property type="term" value="F:oxidoreductase activity, acting on CH-OH group of donors"/>
    <property type="evidence" value="ECO:0007669"/>
    <property type="project" value="InterPro"/>
</dbReference>
<evidence type="ECO:0000256" key="6">
    <source>
        <dbReference type="RuleBase" id="RU003968"/>
    </source>
</evidence>
<dbReference type="PROSITE" id="PS00623">
    <property type="entry name" value="GMC_OXRED_1"/>
    <property type="match status" value="1"/>
</dbReference>
<dbReference type="AlphaFoldDB" id="A0A8T0F133"/>
<evidence type="ECO:0000259" key="7">
    <source>
        <dbReference type="PROSITE" id="PS00623"/>
    </source>
</evidence>
<name>A0A8T0F133_ARGBR</name>
<reference evidence="8" key="1">
    <citation type="journal article" date="2020" name="bioRxiv">
        <title>Chromosome-level reference genome of the European wasp spider Argiope bruennichi: a resource for studies on range expansion and evolutionary adaptation.</title>
        <authorList>
            <person name="Sheffer M.M."/>
            <person name="Hoppe A."/>
            <person name="Krehenwinkel H."/>
            <person name="Uhl G."/>
            <person name="Kuss A.W."/>
            <person name="Jensen L."/>
            <person name="Jensen C."/>
            <person name="Gillespie R.G."/>
            <person name="Hoff K.J."/>
            <person name="Prost S."/>
        </authorList>
    </citation>
    <scope>NUCLEOTIDE SEQUENCE</scope>
</reference>
<dbReference type="InterPro" id="IPR012132">
    <property type="entry name" value="GMC_OxRdtase"/>
</dbReference>
<feature type="domain" description="Glucose-methanol-choline oxidoreductase N-terminal" evidence="7">
    <location>
        <begin position="184"/>
        <end position="207"/>
    </location>
</feature>
<sequence>MDITSEMAYPTPLRNSPLLPLLLMTLATQRNAPRQSSSIKREYDYIVEPVIESYMPENVLCAWERSRISENTDDATSQRFVEKPMCFLRHEVESKEMIRLAREGLEREIYLKAIKVRLRHKCKEVCVRALMDDGFYRSYIEKSLIADLNLSPSGKEVLSQGLFGGGISPATEHGRFTQVIWPSGKGLGGSSLLNAMLYVRGNKKDYDDWEAQGAEGWSYKDVFPYFLKLEDNTNPYYLKNGYHATGGPITVENPKYNPEIRGPIYESAQELGYKVLDRMLRSRQGSIRNGQRCSTAKAYLVPAENRTNLDIIGGAYVKKILFDGSRAVGVQFDYGNSEYNVRVRQEVIMSAGTTNTAQILMLSGIGPKKHLQKLKIPVVADLPVGNNFQDHCGFPVLFTFNSRPIKEKLQDSQNIHEYVNNRTGKSKSMRKVGVKPFATIFPSFTNLLPDFILDRYLTLLAKSVVVTLSHQVGTAKMGDPRDPTTVVDPELKVKGIQGLRVVDASVMPIVPSGNTNIPTIMVAEKASDIIKDSMPCRTRYSS</sequence>
<comment type="cofactor">
    <cofactor evidence="1 5">
        <name>FAD</name>
        <dbReference type="ChEBI" id="CHEBI:57692"/>
    </cofactor>
</comment>
<dbReference type="PANTHER" id="PTHR11552">
    <property type="entry name" value="GLUCOSE-METHANOL-CHOLINE GMC OXIDOREDUCTASE"/>
    <property type="match status" value="1"/>
</dbReference>
<dbReference type="SUPFAM" id="SSF51905">
    <property type="entry name" value="FAD/NAD(P)-binding domain"/>
    <property type="match status" value="1"/>
</dbReference>
<evidence type="ECO:0000256" key="5">
    <source>
        <dbReference type="PIRSR" id="PIRSR000137-2"/>
    </source>
</evidence>
<dbReference type="Pfam" id="PF00732">
    <property type="entry name" value="GMC_oxred_N"/>
    <property type="match status" value="1"/>
</dbReference>
<dbReference type="InterPro" id="IPR007867">
    <property type="entry name" value="GMC_OxRtase_C"/>
</dbReference>
<keyword evidence="9" id="KW-1185">Reference proteome</keyword>
<dbReference type="PANTHER" id="PTHR11552:SF147">
    <property type="entry name" value="CHOLINE DEHYDROGENASE, MITOCHONDRIAL"/>
    <property type="match status" value="1"/>
</dbReference>
<evidence type="ECO:0000313" key="9">
    <source>
        <dbReference type="Proteomes" id="UP000807504"/>
    </source>
</evidence>
<organism evidence="8 9">
    <name type="scientific">Argiope bruennichi</name>
    <name type="common">Wasp spider</name>
    <name type="synonym">Aranea bruennichi</name>
    <dbReference type="NCBI Taxonomy" id="94029"/>
    <lineage>
        <taxon>Eukaryota</taxon>
        <taxon>Metazoa</taxon>
        <taxon>Ecdysozoa</taxon>
        <taxon>Arthropoda</taxon>
        <taxon>Chelicerata</taxon>
        <taxon>Arachnida</taxon>
        <taxon>Araneae</taxon>
        <taxon>Araneomorphae</taxon>
        <taxon>Entelegynae</taxon>
        <taxon>Araneoidea</taxon>
        <taxon>Araneidae</taxon>
        <taxon>Argiope</taxon>
    </lineage>
</organism>
<protein>
    <submittedName>
        <fullName evidence="8">Glucose dehydrogenase like protein</fullName>
    </submittedName>
</protein>